<name>A0A7R9PXC0_9ACAR</name>
<keyword evidence="8" id="KW-1185">Reference proteome</keyword>
<accession>A0A7R9PXC0</accession>
<dbReference type="InterPro" id="IPR051950">
    <property type="entry name" value="Dev_reg/Prot_inhib"/>
</dbReference>
<gene>
    <name evidence="7" type="ORF">OSB1V03_LOCUS4253</name>
</gene>
<reference evidence="7" key="1">
    <citation type="submission" date="2020-11" db="EMBL/GenBank/DDBJ databases">
        <authorList>
            <person name="Tran Van P."/>
        </authorList>
    </citation>
    <scope>NUCLEOTIDE SEQUENCE</scope>
</reference>
<dbReference type="EMBL" id="OC856471">
    <property type="protein sequence ID" value="CAD7623803.1"/>
    <property type="molecule type" value="Genomic_DNA"/>
</dbReference>
<dbReference type="SMART" id="SM00211">
    <property type="entry name" value="TY"/>
    <property type="match status" value="1"/>
</dbReference>
<dbReference type="PROSITE" id="PS00484">
    <property type="entry name" value="THYROGLOBULIN_1_1"/>
    <property type="match status" value="1"/>
</dbReference>
<dbReference type="EMBL" id="CAJPIZ010001896">
    <property type="protein sequence ID" value="CAG2104233.1"/>
    <property type="molecule type" value="Genomic_DNA"/>
</dbReference>
<organism evidence="7">
    <name type="scientific">Medioppia subpectinata</name>
    <dbReference type="NCBI Taxonomy" id="1979941"/>
    <lineage>
        <taxon>Eukaryota</taxon>
        <taxon>Metazoa</taxon>
        <taxon>Ecdysozoa</taxon>
        <taxon>Arthropoda</taxon>
        <taxon>Chelicerata</taxon>
        <taxon>Arachnida</taxon>
        <taxon>Acari</taxon>
        <taxon>Acariformes</taxon>
        <taxon>Sarcoptiformes</taxon>
        <taxon>Oribatida</taxon>
        <taxon>Brachypylina</taxon>
        <taxon>Oppioidea</taxon>
        <taxon>Oppiidae</taxon>
        <taxon>Medioppia</taxon>
    </lineage>
</organism>
<evidence type="ECO:0000256" key="3">
    <source>
        <dbReference type="ARBA" id="ARBA00022737"/>
    </source>
</evidence>
<keyword evidence="2" id="KW-0964">Secreted</keyword>
<dbReference type="Proteomes" id="UP000759131">
    <property type="component" value="Unassembled WGS sequence"/>
</dbReference>
<dbReference type="PANTHER" id="PTHR12352:SF3">
    <property type="entry name" value="NIDOGEN-2"/>
    <property type="match status" value="1"/>
</dbReference>
<evidence type="ECO:0000313" key="8">
    <source>
        <dbReference type="Proteomes" id="UP000759131"/>
    </source>
</evidence>
<dbReference type="Pfam" id="PF00086">
    <property type="entry name" value="Thyroglobulin_1"/>
    <property type="match status" value="1"/>
</dbReference>
<keyword evidence="3" id="KW-0677">Repeat</keyword>
<proteinExistence type="predicted"/>
<dbReference type="InterPro" id="IPR036857">
    <property type="entry name" value="Thyroglobulin_1_sf"/>
</dbReference>
<evidence type="ECO:0000256" key="4">
    <source>
        <dbReference type="ARBA" id="ARBA00023157"/>
    </source>
</evidence>
<dbReference type="CDD" id="cd00191">
    <property type="entry name" value="TY"/>
    <property type="match status" value="1"/>
</dbReference>
<dbReference type="Gene3D" id="4.10.800.10">
    <property type="entry name" value="Thyroglobulin type-1"/>
    <property type="match status" value="1"/>
</dbReference>
<evidence type="ECO:0000259" key="6">
    <source>
        <dbReference type="PROSITE" id="PS51162"/>
    </source>
</evidence>
<evidence type="ECO:0000256" key="1">
    <source>
        <dbReference type="ARBA" id="ARBA00004613"/>
    </source>
</evidence>
<dbReference type="PROSITE" id="PS51162">
    <property type="entry name" value="THYROGLOBULIN_1_2"/>
    <property type="match status" value="1"/>
</dbReference>
<feature type="domain" description="Thyroglobulin type-1" evidence="6">
    <location>
        <begin position="27"/>
        <end position="81"/>
    </location>
</feature>
<dbReference type="OrthoDB" id="5986054at2759"/>
<dbReference type="InterPro" id="IPR000716">
    <property type="entry name" value="Thyroglobulin_1"/>
</dbReference>
<protein>
    <recommendedName>
        <fullName evidence="6">Thyroglobulin type-1 domain-containing protein</fullName>
    </recommendedName>
</protein>
<comment type="subcellular location">
    <subcellularLocation>
        <location evidence="1">Secreted</location>
    </subcellularLocation>
</comment>
<keyword evidence="4 5" id="KW-1015">Disulfide bond</keyword>
<dbReference type="PANTHER" id="PTHR12352">
    <property type="entry name" value="SECRETED MODULAR CALCIUM-BINDING PROTEIN"/>
    <property type="match status" value="1"/>
</dbReference>
<dbReference type="AlphaFoldDB" id="A0A7R9PXC0"/>
<dbReference type="GO" id="GO:0005615">
    <property type="term" value="C:extracellular space"/>
    <property type="evidence" value="ECO:0007669"/>
    <property type="project" value="TreeGrafter"/>
</dbReference>
<sequence length="81" mass="8076">MAPIRHFSAIQTANGVSVGNVTSSGGPSNAGIAPIGAYVPQCAPDGGYAKTQCHGSTGHCWCVNDVGAQVGQKTRGTVTCT</sequence>
<dbReference type="SUPFAM" id="SSF57610">
    <property type="entry name" value="Thyroglobulin type-1 domain"/>
    <property type="match status" value="1"/>
</dbReference>
<evidence type="ECO:0000256" key="5">
    <source>
        <dbReference type="PROSITE-ProRule" id="PRU00500"/>
    </source>
</evidence>
<feature type="disulfide bond" evidence="5">
    <location>
        <begin position="53"/>
        <end position="60"/>
    </location>
</feature>
<evidence type="ECO:0000313" key="7">
    <source>
        <dbReference type="EMBL" id="CAD7623803.1"/>
    </source>
</evidence>
<comment type="caution">
    <text evidence="5">Lacks conserved residue(s) required for the propagation of feature annotation.</text>
</comment>
<evidence type="ECO:0000256" key="2">
    <source>
        <dbReference type="ARBA" id="ARBA00022525"/>
    </source>
</evidence>